<sequence length="177" mass="19021">MAIGPWLTSPAAFQLPGSKLDCKRTDTAACQFSARVWVSRIPGLSAQQGTAGVGSERATCTRICHGHGGPRARSGDQRRRVGAWTKQAISGPARHPRPGSENPRPCGVLYAISDIGHRIVDIRAQVPKRSQVTGDSRMRIRSLLNPLEPRCGILVSVQRSNNVTTATGPDEFAGMRS</sequence>
<protein>
    <submittedName>
        <fullName evidence="2">Uncharacterized protein</fullName>
    </submittedName>
</protein>
<dbReference type="Proteomes" id="UP000076532">
    <property type="component" value="Unassembled WGS sequence"/>
</dbReference>
<evidence type="ECO:0000313" key="2">
    <source>
        <dbReference type="EMBL" id="KZP03086.1"/>
    </source>
</evidence>
<name>A0A167TMC0_9AGAM</name>
<keyword evidence="3" id="KW-1185">Reference proteome</keyword>
<feature type="region of interest" description="Disordered" evidence="1">
    <location>
        <begin position="86"/>
        <end position="105"/>
    </location>
</feature>
<evidence type="ECO:0000313" key="3">
    <source>
        <dbReference type="Proteomes" id="UP000076532"/>
    </source>
</evidence>
<evidence type="ECO:0000256" key="1">
    <source>
        <dbReference type="SAM" id="MobiDB-lite"/>
    </source>
</evidence>
<gene>
    <name evidence="2" type="ORF">FIBSPDRAFT_509914</name>
</gene>
<reference evidence="2 3" key="1">
    <citation type="journal article" date="2016" name="Mol. Biol. Evol.">
        <title>Comparative Genomics of Early-Diverging Mushroom-Forming Fungi Provides Insights into the Origins of Lignocellulose Decay Capabilities.</title>
        <authorList>
            <person name="Nagy L.G."/>
            <person name="Riley R."/>
            <person name="Tritt A."/>
            <person name="Adam C."/>
            <person name="Daum C."/>
            <person name="Floudas D."/>
            <person name="Sun H."/>
            <person name="Yadav J.S."/>
            <person name="Pangilinan J."/>
            <person name="Larsson K.H."/>
            <person name="Matsuura K."/>
            <person name="Barry K."/>
            <person name="Labutti K."/>
            <person name="Kuo R."/>
            <person name="Ohm R.A."/>
            <person name="Bhattacharya S.S."/>
            <person name="Shirouzu T."/>
            <person name="Yoshinaga Y."/>
            <person name="Martin F.M."/>
            <person name="Grigoriev I.V."/>
            <person name="Hibbett D.S."/>
        </authorList>
    </citation>
    <scope>NUCLEOTIDE SEQUENCE [LARGE SCALE GENOMIC DNA]</scope>
    <source>
        <strain evidence="2 3">CBS 109695</strain>
    </source>
</reference>
<dbReference type="AlphaFoldDB" id="A0A167TMC0"/>
<accession>A0A167TMC0</accession>
<organism evidence="2 3">
    <name type="scientific">Athelia psychrophila</name>
    <dbReference type="NCBI Taxonomy" id="1759441"/>
    <lineage>
        <taxon>Eukaryota</taxon>
        <taxon>Fungi</taxon>
        <taxon>Dikarya</taxon>
        <taxon>Basidiomycota</taxon>
        <taxon>Agaricomycotina</taxon>
        <taxon>Agaricomycetes</taxon>
        <taxon>Agaricomycetidae</taxon>
        <taxon>Atheliales</taxon>
        <taxon>Atheliaceae</taxon>
        <taxon>Athelia</taxon>
    </lineage>
</organism>
<dbReference type="EMBL" id="KV418169">
    <property type="protein sequence ID" value="KZP03086.1"/>
    <property type="molecule type" value="Genomic_DNA"/>
</dbReference>
<proteinExistence type="predicted"/>